<evidence type="ECO:0000256" key="1">
    <source>
        <dbReference type="SAM" id="MobiDB-lite"/>
    </source>
</evidence>
<dbReference type="OrthoDB" id="4889313at2759"/>
<evidence type="ECO:0000313" key="2">
    <source>
        <dbReference type="EMBL" id="KAI6780775.1"/>
    </source>
</evidence>
<reference evidence="2" key="2">
    <citation type="submission" date="2022-07" db="EMBL/GenBank/DDBJ databases">
        <authorList>
            <person name="Goncalves M.F.M."/>
            <person name="Hilario S."/>
            <person name="Van De Peer Y."/>
            <person name="Esteves A.C."/>
            <person name="Alves A."/>
        </authorList>
    </citation>
    <scope>NUCLEOTIDE SEQUENCE</scope>
    <source>
        <strain evidence="2">MUM 19.33</strain>
    </source>
</reference>
<comment type="caution">
    <text evidence="2">The sequence shown here is derived from an EMBL/GenBank/DDBJ whole genome shotgun (WGS) entry which is preliminary data.</text>
</comment>
<feature type="region of interest" description="Disordered" evidence="1">
    <location>
        <begin position="577"/>
        <end position="644"/>
    </location>
</feature>
<feature type="region of interest" description="Disordered" evidence="1">
    <location>
        <begin position="392"/>
        <end position="507"/>
    </location>
</feature>
<protein>
    <submittedName>
        <fullName evidence="2">Uncharacterized protein</fullName>
    </submittedName>
</protein>
<keyword evidence="3" id="KW-1185">Reference proteome</keyword>
<feature type="compositionally biased region" description="Polar residues" evidence="1">
    <location>
        <begin position="393"/>
        <end position="408"/>
    </location>
</feature>
<evidence type="ECO:0000313" key="3">
    <source>
        <dbReference type="Proteomes" id="UP001055219"/>
    </source>
</evidence>
<sequence>MPPTPRELEDWWLSKGRLALQELLNCSTLNLTSREVGYAQTVQRRLRAFDGNAVLHDQLRTDWEAAHETNEIRHGVNPRKKLRDACNIVFRRTDDGGIVYDRALEGLGWLDKAENHRQRLLASTKEAMAIESNVGEVRERIISELQSTTAKRYAQFYLGFRASVLMQNLEQGAQGCVDLIKTMALLNSLFSSVTHLEDGVDVAPSPCSAGLCESIRFTIFRHILSPDAFSADKLEEIRIKLVSWCGLPDYEHSRQSLVRYVEETKKLEDACFEALDSIEKRTETLPGSTIRTTSDGMSLVSLHCQHGSVDNANESVMVSPAPPVPNALLLGVSGREFFAAETDPWAFGVGKGNWKPCRPLSQNGFDEHPLARELDLTSTEKAALGLLIPRATPCQNTSPKKTPFLRNTPSAASIPPIPPIPESIREQGKVWQRLARRIRSRTDMRSASTSAQRKPVLKSQISDPAYISKRRAPSHDSTPSTPTEPSPSYRSSTISQQSEQRNVRYGLAQPRISPLEYTRMWLLERVDAASENRSCQLPAPEKIWRWTTGWERFLVLPVIPASINRMPSILGPYPGDASSVYSQDSQETVIPPKDIACSKSSPEKLEEEENTQNHNMAYSPLDDSRESLTDNVLDSTDGFLHPEDAHRTQLTAAYSARSMIAELQPAPLRLPSKSGKRPASRATTPEPTTPVLCPSTPSIRSVESTSDTTVVSTAANRPSGFTPTKNTERSRAPQHSPTIPDYEPRFKICRSRPSKERPPTPDSPAATRNSCDLSSFLLERAKGRDTMTILPRSEAQYFADTRAPGTQQPTPGRPKHVPIMTAYSTLPSNMTTRERLSQATPHKPPTPHCAPRTPSYTFGNLFRRRNRPKTPTTPSPHYKPFEGVPEDGSLRRRNRTFSQSSVHPGHRESLYDVLRAMDENPVPPLPPTSAYKGKKPEGLKVDTGRKRLRKPQSMELLSKMSNGGLKAAFRRG</sequence>
<feature type="region of interest" description="Disordered" evidence="1">
    <location>
        <begin position="665"/>
        <end position="771"/>
    </location>
</feature>
<feature type="compositionally biased region" description="Low complexity" evidence="1">
    <location>
        <begin position="475"/>
        <end position="493"/>
    </location>
</feature>
<dbReference type="GeneID" id="75827602"/>
<gene>
    <name evidence="2" type="ORF">J7T54_001083</name>
</gene>
<accession>A0A9P9XZW6</accession>
<feature type="compositionally biased region" description="Polar residues" evidence="1">
    <location>
        <begin position="579"/>
        <end position="588"/>
    </location>
</feature>
<name>A0A9P9XZW6_9HYPO</name>
<dbReference type="AlphaFoldDB" id="A0A9P9XZW6"/>
<dbReference type="Proteomes" id="UP001055219">
    <property type="component" value="Unassembled WGS sequence"/>
</dbReference>
<feature type="compositionally biased region" description="Low complexity" evidence="1">
    <location>
        <begin position="701"/>
        <end position="713"/>
    </location>
</feature>
<feature type="region of interest" description="Disordered" evidence="1">
    <location>
        <begin position="837"/>
        <end position="890"/>
    </location>
</feature>
<dbReference type="RefSeq" id="XP_051361631.1">
    <property type="nucleotide sequence ID" value="XM_051507135.1"/>
</dbReference>
<reference evidence="2" key="1">
    <citation type="journal article" date="2021" name="J Fungi (Basel)">
        <title>Genomic and Metabolomic Analyses of the Marine Fungus Emericellopsis cladophorae: Insights into Saltwater Adaptability Mechanisms and Its Biosynthetic Potential.</title>
        <authorList>
            <person name="Goncalves M.F.M."/>
            <person name="Hilario S."/>
            <person name="Van de Peer Y."/>
            <person name="Esteves A.C."/>
            <person name="Alves A."/>
        </authorList>
    </citation>
    <scope>NUCLEOTIDE SEQUENCE</scope>
    <source>
        <strain evidence="2">MUM 19.33</strain>
    </source>
</reference>
<dbReference type="EMBL" id="JAGIXG020000028">
    <property type="protein sequence ID" value="KAI6780775.1"/>
    <property type="molecule type" value="Genomic_DNA"/>
</dbReference>
<feature type="region of interest" description="Disordered" evidence="1">
    <location>
        <begin position="919"/>
        <end position="940"/>
    </location>
</feature>
<proteinExistence type="predicted"/>
<feature type="compositionally biased region" description="Polar residues" evidence="1">
    <location>
        <begin position="714"/>
        <end position="725"/>
    </location>
</feature>
<organism evidence="2 3">
    <name type="scientific">Emericellopsis cladophorae</name>
    <dbReference type="NCBI Taxonomy" id="2686198"/>
    <lineage>
        <taxon>Eukaryota</taxon>
        <taxon>Fungi</taxon>
        <taxon>Dikarya</taxon>
        <taxon>Ascomycota</taxon>
        <taxon>Pezizomycotina</taxon>
        <taxon>Sordariomycetes</taxon>
        <taxon>Hypocreomycetidae</taxon>
        <taxon>Hypocreales</taxon>
        <taxon>Bionectriaceae</taxon>
        <taxon>Emericellopsis</taxon>
    </lineage>
</organism>